<proteinExistence type="predicted"/>
<sequence>MLNTTSSTGGAGSSTLMTLTGGVSTRVGDETRHHNGLESSELHTKASLGALTGDDFDLQEMDTLSSSVFAFACLFYFFATFAQNRLN</sequence>
<organism evidence="2 3">
    <name type="scientific">Protopolystoma xenopodis</name>
    <dbReference type="NCBI Taxonomy" id="117903"/>
    <lineage>
        <taxon>Eukaryota</taxon>
        <taxon>Metazoa</taxon>
        <taxon>Spiralia</taxon>
        <taxon>Lophotrochozoa</taxon>
        <taxon>Platyhelminthes</taxon>
        <taxon>Monogenea</taxon>
        <taxon>Polyopisthocotylea</taxon>
        <taxon>Polystomatidea</taxon>
        <taxon>Polystomatidae</taxon>
        <taxon>Protopolystoma</taxon>
    </lineage>
</organism>
<protein>
    <submittedName>
        <fullName evidence="2">Uncharacterized protein</fullName>
    </submittedName>
</protein>
<evidence type="ECO:0000313" key="3">
    <source>
        <dbReference type="Proteomes" id="UP000784294"/>
    </source>
</evidence>
<comment type="caution">
    <text evidence="2">The sequence shown here is derived from an EMBL/GenBank/DDBJ whole genome shotgun (WGS) entry which is preliminary data.</text>
</comment>
<keyword evidence="1" id="KW-1133">Transmembrane helix</keyword>
<dbReference type="EMBL" id="CAAALY010005281">
    <property type="protein sequence ID" value="VEL09023.1"/>
    <property type="molecule type" value="Genomic_DNA"/>
</dbReference>
<dbReference type="AlphaFoldDB" id="A0A3S5A0X3"/>
<accession>A0A3S5A0X3</accession>
<evidence type="ECO:0000313" key="2">
    <source>
        <dbReference type="EMBL" id="VEL09023.1"/>
    </source>
</evidence>
<keyword evidence="3" id="KW-1185">Reference proteome</keyword>
<keyword evidence="1" id="KW-0812">Transmembrane</keyword>
<keyword evidence="1" id="KW-0472">Membrane</keyword>
<reference evidence="2" key="1">
    <citation type="submission" date="2018-11" db="EMBL/GenBank/DDBJ databases">
        <authorList>
            <consortium name="Pathogen Informatics"/>
        </authorList>
    </citation>
    <scope>NUCLEOTIDE SEQUENCE</scope>
</reference>
<dbReference type="Proteomes" id="UP000784294">
    <property type="component" value="Unassembled WGS sequence"/>
</dbReference>
<name>A0A3S5A0X3_9PLAT</name>
<feature type="transmembrane region" description="Helical" evidence="1">
    <location>
        <begin position="64"/>
        <end position="82"/>
    </location>
</feature>
<evidence type="ECO:0000256" key="1">
    <source>
        <dbReference type="SAM" id="Phobius"/>
    </source>
</evidence>
<gene>
    <name evidence="2" type="ORF">PXEA_LOCUS2463</name>
</gene>